<evidence type="ECO:0000256" key="1">
    <source>
        <dbReference type="ARBA" id="ARBA00004099"/>
    </source>
</evidence>
<evidence type="ECO:0000256" key="5">
    <source>
        <dbReference type="ARBA" id="ARBA00023242"/>
    </source>
</evidence>
<dbReference type="GO" id="GO:0032040">
    <property type="term" value="C:small-subunit processome"/>
    <property type="evidence" value="ECO:0007669"/>
    <property type="project" value="UniProtKB-UniRule"/>
</dbReference>
<reference evidence="8" key="1">
    <citation type="journal article" date="2023" name="IMA Fungus">
        <title>Comparative genomic study of the Penicillium genus elucidates a diverse pangenome and 15 lateral gene transfer events.</title>
        <authorList>
            <person name="Petersen C."/>
            <person name="Sorensen T."/>
            <person name="Nielsen M.R."/>
            <person name="Sondergaard T.E."/>
            <person name="Sorensen J.L."/>
            <person name="Fitzpatrick D.A."/>
            <person name="Frisvad J.C."/>
            <person name="Nielsen K.L."/>
        </authorList>
    </citation>
    <scope>NUCLEOTIDE SEQUENCE</scope>
    <source>
        <strain evidence="8">IBT 17514</strain>
    </source>
</reference>
<dbReference type="Proteomes" id="UP001215712">
    <property type="component" value="Unassembled WGS sequence"/>
</dbReference>
<accession>A0AAD6HVX6</accession>
<comment type="similarity">
    <text evidence="3 6">Belongs to the UTP11 family.</text>
</comment>
<sequence length="290" mass="33395">MSSIRNAVQRRNHKERAQLEGREKWGILEKHKDYSLRAKDYNAKKAKLKRLEEKARDRNPDEFHFGMMGGQNQTQGKHGRGGVGRASAAGLSHDAIKLLKTQDQGYLRTAGERLRRQIEALQREIQLQGGMNEALGVKGEEKQDDSEADDDEFDGFDDFDDIDFGKPAAKQKSRKIVFADDRSDQQSMKKKRNQTEDADIMEDSEEETKTKKTAKQLAAERQKLIEARRARKIRKRAVEARKNKLDALQKQYGSIQAAQREVEWQRAKMDNSVGGTNKDGIKWKIRERKR</sequence>
<feature type="compositionally biased region" description="Basic and acidic residues" evidence="7">
    <location>
        <begin position="54"/>
        <end position="64"/>
    </location>
</feature>
<keyword evidence="5 6" id="KW-0539">Nucleus</keyword>
<comment type="subcellular location">
    <subcellularLocation>
        <location evidence="2 6">Nucleus</location>
        <location evidence="2 6">Nucleolus</location>
    </subcellularLocation>
</comment>
<dbReference type="PANTHER" id="PTHR12838:SF0">
    <property type="entry name" value="U3 SMALL NUCLEOLAR RNA-ASSOCIATED PROTEIN 11-RELATED"/>
    <property type="match status" value="1"/>
</dbReference>
<feature type="compositionally biased region" description="Acidic residues" evidence="7">
    <location>
        <begin position="196"/>
        <end position="206"/>
    </location>
</feature>
<evidence type="ECO:0000313" key="8">
    <source>
        <dbReference type="EMBL" id="KAJ5738665.1"/>
    </source>
</evidence>
<feature type="region of interest" description="Disordered" evidence="7">
    <location>
        <begin position="269"/>
        <end position="290"/>
    </location>
</feature>
<feature type="region of interest" description="Disordered" evidence="7">
    <location>
        <begin position="1"/>
        <end position="21"/>
    </location>
</feature>
<feature type="region of interest" description="Disordered" evidence="7">
    <location>
        <begin position="132"/>
        <end position="216"/>
    </location>
</feature>
<evidence type="ECO:0000256" key="6">
    <source>
        <dbReference type="PIRNR" id="PIRNR015952"/>
    </source>
</evidence>
<evidence type="ECO:0000256" key="4">
    <source>
        <dbReference type="ARBA" id="ARBA00022552"/>
    </source>
</evidence>
<proteinExistence type="inferred from homology"/>
<feature type="region of interest" description="Disordered" evidence="7">
    <location>
        <begin position="54"/>
        <end position="88"/>
    </location>
</feature>
<dbReference type="AlphaFoldDB" id="A0AAD6HVX6"/>
<reference evidence="8" key="2">
    <citation type="submission" date="2023-01" db="EMBL/GenBank/DDBJ databases">
        <authorList>
            <person name="Petersen C."/>
        </authorList>
    </citation>
    <scope>NUCLEOTIDE SEQUENCE</scope>
    <source>
        <strain evidence="8">IBT 17514</strain>
    </source>
</reference>
<evidence type="ECO:0000313" key="9">
    <source>
        <dbReference type="Proteomes" id="UP001215712"/>
    </source>
</evidence>
<comment type="subunit">
    <text evidence="6">Component of the ribosomal small subunit (SSU) processome.</text>
</comment>
<dbReference type="GO" id="GO:0006364">
    <property type="term" value="P:rRNA processing"/>
    <property type="evidence" value="ECO:0007669"/>
    <property type="project" value="UniProtKB-UniRule"/>
</dbReference>
<gene>
    <name evidence="8" type="ORF">N7493_001820</name>
</gene>
<feature type="compositionally biased region" description="Acidic residues" evidence="7">
    <location>
        <begin position="142"/>
        <end position="162"/>
    </location>
</feature>
<evidence type="ECO:0000256" key="3">
    <source>
        <dbReference type="ARBA" id="ARBA00008105"/>
    </source>
</evidence>
<evidence type="ECO:0000256" key="7">
    <source>
        <dbReference type="SAM" id="MobiDB-lite"/>
    </source>
</evidence>
<dbReference type="InterPro" id="IPR007144">
    <property type="entry name" value="SSU_processome_Utp11"/>
</dbReference>
<dbReference type="PANTHER" id="PTHR12838">
    <property type="entry name" value="U3 SMALL NUCLEOLAR RNA-ASSOCIATED PROTEIN 11"/>
    <property type="match status" value="1"/>
</dbReference>
<evidence type="ECO:0000256" key="2">
    <source>
        <dbReference type="ARBA" id="ARBA00004604"/>
    </source>
</evidence>
<organism evidence="8 9">
    <name type="scientific">Penicillium malachiteum</name>
    <dbReference type="NCBI Taxonomy" id="1324776"/>
    <lineage>
        <taxon>Eukaryota</taxon>
        <taxon>Fungi</taxon>
        <taxon>Dikarya</taxon>
        <taxon>Ascomycota</taxon>
        <taxon>Pezizomycotina</taxon>
        <taxon>Eurotiomycetes</taxon>
        <taxon>Eurotiomycetidae</taxon>
        <taxon>Eurotiales</taxon>
        <taxon>Aspergillaceae</taxon>
        <taxon>Penicillium</taxon>
    </lineage>
</organism>
<name>A0AAD6HVX6_9EURO</name>
<dbReference type="PIRSF" id="PIRSF015952">
    <property type="entry name" value="U3snoRNP11"/>
    <property type="match status" value="1"/>
</dbReference>
<comment type="function">
    <text evidence="1 6">Involved in nucleolar processing of pre-18S ribosomal RNA.</text>
</comment>
<comment type="caution">
    <text evidence="8">The sequence shown here is derived from an EMBL/GenBank/DDBJ whole genome shotgun (WGS) entry which is preliminary data.</text>
</comment>
<protein>
    <recommendedName>
        <fullName evidence="6">U3 small nucleolar RNA-associated protein 11</fullName>
        <shortName evidence="6">U3 snoRNA-associated protein 11</shortName>
    </recommendedName>
</protein>
<keyword evidence="9" id="KW-1185">Reference proteome</keyword>
<dbReference type="EMBL" id="JAQJAN010000002">
    <property type="protein sequence ID" value="KAJ5738665.1"/>
    <property type="molecule type" value="Genomic_DNA"/>
</dbReference>
<dbReference type="Pfam" id="PF03998">
    <property type="entry name" value="Utp11"/>
    <property type="match status" value="1"/>
</dbReference>
<keyword evidence="4 6" id="KW-0698">rRNA processing</keyword>